<keyword evidence="2" id="KW-0472">Membrane</keyword>
<accession>A0AAP0RYK8</accession>
<sequence length="223" mass="25475">MSPIHLHRRCLPSLPCISLTHAICVPRTSLRQATNASAYKRCTPICLFGGKGNSENENEESPWKALEKAMGSFNKDNSIENVLRQQIEKQEYYDDGGSGGIPPLGGGDDSSGSEDEGFAGILDEFLQVILATIGFIFLYIYIINGEEMSRLAKDYIKYLFGAKKSVRLRRAMYKWRCFYKRLTSKKEVQKDWLERAIINTPTWWDSPTKYRRILRNAASRSFQ</sequence>
<dbReference type="EMBL" id="JBBPBK010000003">
    <property type="protein sequence ID" value="KAK9287595.1"/>
    <property type="molecule type" value="Genomic_DNA"/>
</dbReference>
<comment type="caution">
    <text evidence="3">The sequence shown here is derived from an EMBL/GenBank/DDBJ whole genome shotgun (WGS) entry which is preliminary data.</text>
</comment>
<protein>
    <submittedName>
        <fullName evidence="3">Uncharacterized protein</fullName>
    </submittedName>
</protein>
<keyword evidence="4" id="KW-1185">Reference proteome</keyword>
<dbReference type="Proteomes" id="UP001415857">
    <property type="component" value="Unassembled WGS sequence"/>
</dbReference>
<name>A0AAP0RYK8_LIQFO</name>
<dbReference type="GO" id="GO:0009507">
    <property type="term" value="C:chloroplast"/>
    <property type="evidence" value="ECO:0007669"/>
    <property type="project" value="TreeGrafter"/>
</dbReference>
<feature type="region of interest" description="Disordered" evidence="1">
    <location>
        <begin position="93"/>
        <end position="113"/>
    </location>
</feature>
<evidence type="ECO:0000256" key="1">
    <source>
        <dbReference type="SAM" id="MobiDB-lite"/>
    </source>
</evidence>
<feature type="transmembrane region" description="Helical" evidence="2">
    <location>
        <begin position="125"/>
        <end position="143"/>
    </location>
</feature>
<dbReference type="AlphaFoldDB" id="A0AAP0RYK8"/>
<gene>
    <name evidence="3" type="ORF">L1049_016030</name>
</gene>
<reference evidence="3 4" key="1">
    <citation type="journal article" date="2024" name="Plant J.">
        <title>Genome sequences and population genomics reveal climatic adaptation and genomic divergence between two closely related sweetgum species.</title>
        <authorList>
            <person name="Xu W.Q."/>
            <person name="Ren C.Q."/>
            <person name="Zhang X.Y."/>
            <person name="Comes H.P."/>
            <person name="Liu X.H."/>
            <person name="Li Y.G."/>
            <person name="Kettle C.J."/>
            <person name="Jalonen R."/>
            <person name="Gaisberger H."/>
            <person name="Ma Y.Z."/>
            <person name="Qiu Y.X."/>
        </authorList>
    </citation>
    <scope>NUCLEOTIDE SEQUENCE [LARGE SCALE GENOMIC DNA]</scope>
    <source>
        <tissue evidence="3">Leaves</tissue>
    </source>
</reference>
<evidence type="ECO:0000313" key="4">
    <source>
        <dbReference type="Proteomes" id="UP001415857"/>
    </source>
</evidence>
<dbReference type="PANTHER" id="PTHR35483">
    <property type="entry name" value="NUCLEUSENVELOPE PROTEIN"/>
    <property type="match status" value="1"/>
</dbReference>
<dbReference type="PANTHER" id="PTHR35483:SF1">
    <property type="entry name" value="GLYCINE-RICH PROTEIN-RELATED"/>
    <property type="match status" value="1"/>
</dbReference>
<feature type="compositionally biased region" description="Gly residues" evidence="1">
    <location>
        <begin position="96"/>
        <end position="109"/>
    </location>
</feature>
<keyword evidence="2" id="KW-1133">Transmembrane helix</keyword>
<evidence type="ECO:0000313" key="3">
    <source>
        <dbReference type="EMBL" id="KAK9287595.1"/>
    </source>
</evidence>
<keyword evidence="2" id="KW-0812">Transmembrane</keyword>
<evidence type="ECO:0000256" key="2">
    <source>
        <dbReference type="SAM" id="Phobius"/>
    </source>
</evidence>
<proteinExistence type="predicted"/>
<organism evidence="3 4">
    <name type="scientific">Liquidambar formosana</name>
    <name type="common">Formosan gum</name>
    <dbReference type="NCBI Taxonomy" id="63359"/>
    <lineage>
        <taxon>Eukaryota</taxon>
        <taxon>Viridiplantae</taxon>
        <taxon>Streptophyta</taxon>
        <taxon>Embryophyta</taxon>
        <taxon>Tracheophyta</taxon>
        <taxon>Spermatophyta</taxon>
        <taxon>Magnoliopsida</taxon>
        <taxon>eudicotyledons</taxon>
        <taxon>Gunneridae</taxon>
        <taxon>Pentapetalae</taxon>
        <taxon>Saxifragales</taxon>
        <taxon>Altingiaceae</taxon>
        <taxon>Liquidambar</taxon>
    </lineage>
</organism>